<reference evidence="1 2" key="2">
    <citation type="submission" date="2018-11" db="EMBL/GenBank/DDBJ databases">
        <authorList>
            <consortium name="Pathogen Informatics"/>
        </authorList>
    </citation>
    <scope>NUCLEOTIDE SEQUENCE [LARGE SCALE GENOMIC DNA]</scope>
</reference>
<dbReference type="OMA" id="YPRNFIV"/>
<dbReference type="InterPro" id="IPR036034">
    <property type="entry name" value="PDZ_sf"/>
</dbReference>
<organism evidence="3">
    <name type="scientific">Nippostrongylus brasiliensis</name>
    <name type="common">Rat hookworm</name>
    <dbReference type="NCBI Taxonomy" id="27835"/>
    <lineage>
        <taxon>Eukaryota</taxon>
        <taxon>Metazoa</taxon>
        <taxon>Ecdysozoa</taxon>
        <taxon>Nematoda</taxon>
        <taxon>Chromadorea</taxon>
        <taxon>Rhabditida</taxon>
        <taxon>Rhabditina</taxon>
        <taxon>Rhabditomorpha</taxon>
        <taxon>Strongyloidea</taxon>
        <taxon>Heligmosomidae</taxon>
        <taxon>Nippostrongylus</taxon>
    </lineage>
</organism>
<dbReference type="PANTHER" id="PTHR31327">
    <property type="entry name" value="SPERM MEIOSIS PDZ DOMAIN CONTAINING PROTEINS-RELATED"/>
    <property type="match status" value="1"/>
</dbReference>
<sequence length="253" mass="27991">MPLLAAIAGDLHCYTRSVFGGMFCDLYQEKQSAELAPLPDGVAQVVLPEDRARNMTVKTGFSYFLVTMNFYEGAKVGLYLKHFRNQVIVSRTEEASLAGESLQMLDRIVDVDGIPVSDKDVCKTLIVRALHLCDDDLISEFNNKIMNFQATGSVSMLVERPVDEAAKDLMTTAIEASVHQEPSAPMASDVKSIVRRYKEKLEGGHGAIKPVKILVHPKAAKNQRERAHVRIGSKQEHVIIGADNEKNIDNLQV</sequence>
<evidence type="ECO:0000313" key="2">
    <source>
        <dbReference type="Proteomes" id="UP000271162"/>
    </source>
</evidence>
<dbReference type="EMBL" id="UYSL01022407">
    <property type="protein sequence ID" value="VDL80403.1"/>
    <property type="molecule type" value="Genomic_DNA"/>
</dbReference>
<gene>
    <name evidence="1" type="ORF">NBR_LOCUS16808</name>
</gene>
<proteinExistence type="predicted"/>
<dbReference type="InterPro" id="IPR040264">
    <property type="entry name" value="T15H9.4-like"/>
</dbReference>
<dbReference type="AlphaFoldDB" id="A0A0N4YIQ7"/>
<keyword evidence="2" id="KW-1185">Reference proteome</keyword>
<dbReference type="Proteomes" id="UP000271162">
    <property type="component" value="Unassembled WGS sequence"/>
</dbReference>
<evidence type="ECO:0000313" key="3">
    <source>
        <dbReference type="WBParaSite" id="NBR_0001680701-mRNA-1"/>
    </source>
</evidence>
<dbReference type="SUPFAM" id="SSF50156">
    <property type="entry name" value="PDZ domain-like"/>
    <property type="match status" value="1"/>
</dbReference>
<evidence type="ECO:0000313" key="1">
    <source>
        <dbReference type="EMBL" id="VDL80403.1"/>
    </source>
</evidence>
<protein>
    <submittedName>
        <fullName evidence="3">PDZ domain-containing protein</fullName>
    </submittedName>
</protein>
<accession>A0A0N4YIQ7</accession>
<dbReference type="STRING" id="27835.A0A0N4YIQ7"/>
<name>A0A0N4YIQ7_NIPBR</name>
<reference evidence="3" key="1">
    <citation type="submission" date="2017-02" db="UniProtKB">
        <authorList>
            <consortium name="WormBaseParasite"/>
        </authorList>
    </citation>
    <scope>IDENTIFICATION</scope>
</reference>
<dbReference type="PANTHER" id="PTHR31327:SF7">
    <property type="entry name" value="PDZ DOMAIN-CONTAINING PROTEIN"/>
    <property type="match status" value="1"/>
</dbReference>
<dbReference type="WBParaSite" id="NBR_0001680701-mRNA-1">
    <property type="protein sequence ID" value="NBR_0001680701-mRNA-1"/>
    <property type="gene ID" value="NBR_0001680701"/>
</dbReference>